<dbReference type="SUPFAM" id="SSF88659">
    <property type="entry name" value="Sigma3 and sigma4 domains of RNA polymerase sigma factors"/>
    <property type="match status" value="1"/>
</dbReference>
<reference evidence="2" key="1">
    <citation type="submission" date="2022-07" db="EMBL/GenBank/DDBJ databases">
        <title>Sphingomonas sp. nov., a novel bacterium isolated from the north slope of the Mount Everest.</title>
        <authorList>
            <person name="Cui X."/>
            <person name="Liu Y."/>
        </authorList>
    </citation>
    <scope>NUCLEOTIDE SEQUENCE</scope>
    <source>
        <strain evidence="2">S5-59</strain>
    </source>
</reference>
<dbReference type="Pfam" id="PF08281">
    <property type="entry name" value="Sigma70_r4_2"/>
    <property type="match status" value="1"/>
</dbReference>
<organism evidence="2 3">
    <name type="scientific">Sphingomonas qomolangmaensis</name>
    <dbReference type="NCBI Taxonomy" id="2918765"/>
    <lineage>
        <taxon>Bacteria</taxon>
        <taxon>Pseudomonadati</taxon>
        <taxon>Pseudomonadota</taxon>
        <taxon>Alphaproteobacteria</taxon>
        <taxon>Sphingomonadales</taxon>
        <taxon>Sphingomonadaceae</taxon>
        <taxon>Sphingomonas</taxon>
    </lineage>
</organism>
<evidence type="ECO:0000313" key="2">
    <source>
        <dbReference type="EMBL" id="UUL82523.1"/>
    </source>
</evidence>
<dbReference type="InterPro" id="IPR013249">
    <property type="entry name" value="RNA_pol_sigma70_r4_t2"/>
</dbReference>
<gene>
    <name evidence="2" type="ORF">NMP03_15350</name>
</gene>
<evidence type="ECO:0000313" key="3">
    <source>
        <dbReference type="Proteomes" id="UP001058533"/>
    </source>
</evidence>
<dbReference type="Gene3D" id="1.10.10.10">
    <property type="entry name" value="Winged helix-like DNA-binding domain superfamily/Winged helix DNA-binding domain"/>
    <property type="match status" value="1"/>
</dbReference>
<dbReference type="EMBL" id="CP101740">
    <property type="protein sequence ID" value="UUL82523.1"/>
    <property type="molecule type" value="Genomic_DNA"/>
</dbReference>
<keyword evidence="3" id="KW-1185">Reference proteome</keyword>
<dbReference type="Proteomes" id="UP001058533">
    <property type="component" value="Chromosome"/>
</dbReference>
<feature type="domain" description="RNA polymerase sigma factor 70 region 4 type 2" evidence="1">
    <location>
        <begin position="16"/>
        <end position="60"/>
    </location>
</feature>
<name>A0ABY5L8X9_9SPHN</name>
<dbReference type="RefSeq" id="WP_256506360.1">
    <property type="nucleotide sequence ID" value="NZ_CP101740.1"/>
</dbReference>
<accession>A0ABY5L8X9</accession>
<proteinExistence type="predicted"/>
<protein>
    <recommendedName>
        <fullName evidence="1">RNA polymerase sigma factor 70 region 4 type 2 domain-containing protein</fullName>
    </recommendedName>
</protein>
<dbReference type="InterPro" id="IPR013324">
    <property type="entry name" value="RNA_pol_sigma_r3/r4-like"/>
</dbReference>
<dbReference type="InterPro" id="IPR036388">
    <property type="entry name" value="WH-like_DNA-bd_sf"/>
</dbReference>
<evidence type="ECO:0000259" key="1">
    <source>
        <dbReference type="Pfam" id="PF08281"/>
    </source>
</evidence>
<sequence length="76" mass="8149">MSEVDARLVARMRDGVAALPEPEQQVFRLHAIDGLDYAAVAARLAISVFEVERLLANALVLLARHLPSGSADDGPL</sequence>